<name>A0A0M9UCJ0_9CHLR</name>
<reference evidence="1 2" key="1">
    <citation type="journal article" date="2015" name="Genome Announc.">
        <title>Draft Genome Sequence of a Heterotrophic Facultative Anaerobic Thermophilic Bacterium, Ardenticatena maritima Strain 110ST.</title>
        <authorList>
            <person name="Kawaichi S."/>
            <person name="Yoshida T."/>
            <person name="Sako Y."/>
            <person name="Nakamura R."/>
        </authorList>
    </citation>
    <scope>NUCLEOTIDE SEQUENCE [LARGE SCALE GENOMIC DNA]</scope>
    <source>
        <strain evidence="1 2">110S</strain>
    </source>
</reference>
<dbReference type="AlphaFoldDB" id="A0A0M9UCJ0"/>
<evidence type="ECO:0000313" key="2">
    <source>
        <dbReference type="Proteomes" id="UP000037784"/>
    </source>
</evidence>
<dbReference type="InParanoid" id="A0A0M9UCJ0"/>
<comment type="caution">
    <text evidence="1">The sequence shown here is derived from an EMBL/GenBank/DDBJ whole genome shotgun (WGS) entry which is preliminary data.</text>
</comment>
<dbReference type="Proteomes" id="UP000037784">
    <property type="component" value="Unassembled WGS sequence"/>
</dbReference>
<proteinExistence type="predicted"/>
<reference evidence="2" key="2">
    <citation type="submission" date="2015-08" db="EMBL/GenBank/DDBJ databases">
        <title>Draft Genome Sequence of a Heterotrophic Facultative Anaerobic Bacterium Ardenticatena maritima Strain 110S.</title>
        <authorList>
            <person name="Kawaichi S."/>
            <person name="Yoshida T."/>
            <person name="Sako Y."/>
            <person name="Nakamura R."/>
        </authorList>
    </citation>
    <scope>NUCLEOTIDE SEQUENCE [LARGE SCALE GENOMIC DNA]</scope>
    <source>
        <strain evidence="2">110S</strain>
    </source>
</reference>
<evidence type="ECO:0000313" key="1">
    <source>
        <dbReference type="EMBL" id="GAP62907.1"/>
    </source>
</evidence>
<dbReference type="EMBL" id="BBZA01000089">
    <property type="protein sequence ID" value="GAP62907.1"/>
    <property type="molecule type" value="Genomic_DNA"/>
</dbReference>
<gene>
    <name evidence="1" type="ORF">ARMA_1330</name>
</gene>
<sequence length="43" mass="4995">MPYDTLHVCKKMPHICGAGSLYENTPSRQNVFLPLLLKVYIFR</sequence>
<organism evidence="1 2">
    <name type="scientific">Ardenticatena maritima</name>
    <dbReference type="NCBI Taxonomy" id="872965"/>
    <lineage>
        <taxon>Bacteria</taxon>
        <taxon>Bacillati</taxon>
        <taxon>Chloroflexota</taxon>
        <taxon>Ardenticatenia</taxon>
        <taxon>Ardenticatenales</taxon>
        <taxon>Ardenticatenaceae</taxon>
        <taxon>Ardenticatena</taxon>
    </lineage>
</organism>
<keyword evidence="2" id="KW-1185">Reference proteome</keyword>
<accession>A0A0M9UCJ0</accession>
<protein>
    <submittedName>
        <fullName evidence="1">Uncharacterized protein</fullName>
    </submittedName>
</protein>